<evidence type="ECO:0000313" key="2">
    <source>
        <dbReference type="Proteomes" id="UP000000647"/>
    </source>
</evidence>
<reference evidence="2" key="1">
    <citation type="submission" date="2006-12" db="EMBL/GenBank/DDBJ databases">
        <title>Complete sequence of Halorhodospira halophila SL1.</title>
        <authorList>
            <consortium name="US DOE Joint Genome Institute"/>
            <person name="Copeland A."/>
            <person name="Lucas S."/>
            <person name="Lapidus A."/>
            <person name="Barry K."/>
            <person name="Detter J.C."/>
            <person name="Glavina del Rio T."/>
            <person name="Hammon N."/>
            <person name="Israni S."/>
            <person name="Dalin E."/>
            <person name="Tice H."/>
            <person name="Pitluck S."/>
            <person name="Saunders E."/>
            <person name="Brettin T."/>
            <person name="Bruce D."/>
            <person name="Han C."/>
            <person name="Tapia R."/>
            <person name="Schmutz J."/>
            <person name="Larimer F."/>
            <person name="Land M."/>
            <person name="Hauser L."/>
            <person name="Kyrpides N."/>
            <person name="Mikhailova N."/>
            <person name="Hoff W."/>
            <person name="Richardson P."/>
        </authorList>
    </citation>
    <scope>NUCLEOTIDE SEQUENCE [LARGE SCALE GENOMIC DNA]</scope>
    <source>
        <strain evidence="2">DSM 244 / SL1</strain>
    </source>
</reference>
<dbReference type="RefSeq" id="WP_011813429.1">
    <property type="nucleotide sequence ID" value="NC_008789.1"/>
</dbReference>
<dbReference type="Proteomes" id="UP000000647">
    <property type="component" value="Chromosome"/>
</dbReference>
<dbReference type="EMBL" id="CP000544">
    <property type="protein sequence ID" value="ABM61406.1"/>
    <property type="molecule type" value="Genomic_DNA"/>
</dbReference>
<sequence>MPRLEPRTLYLNAERIQVRYEGSALRLCRPGKAAEYVPLARVSRAVVRGSAGEGLLQACLALVEAGAVVHFQDGHGQPTACLQPAQEPQNRPVQELTSLIETQTGLVPYHWWRDAQRRHAWSLVFRRGPRGDFQSACRRLEDYLRKLSPLRWIPHEIAALGGGLQSWLQAELHRSGWRPACRALAAQGEDLEGELRRCLYIPLLLRFVRWRRHQPPELTERRRVEFLELQLARPVPSQLHRHLQALTEEYYVSWQRMRREEPAHG</sequence>
<organism evidence="1 2">
    <name type="scientific">Halorhodospira halophila (strain DSM 244 / SL1)</name>
    <name type="common">Ectothiorhodospira halophila (strain DSM 244 / SL1)</name>
    <dbReference type="NCBI Taxonomy" id="349124"/>
    <lineage>
        <taxon>Bacteria</taxon>
        <taxon>Pseudomonadati</taxon>
        <taxon>Pseudomonadota</taxon>
        <taxon>Gammaproteobacteria</taxon>
        <taxon>Chromatiales</taxon>
        <taxon>Ectothiorhodospiraceae</taxon>
        <taxon>Halorhodospira</taxon>
    </lineage>
</organism>
<proteinExistence type="predicted"/>
<reference evidence="1 2" key="2">
    <citation type="journal article" date="2013" name="Stand. Genomic Sci.">
        <title>Complete genome sequence of Halorhodospira halophila SL1.</title>
        <authorList>
            <person name="Challacombe J.F."/>
            <person name="Majid S."/>
            <person name="Deole R."/>
            <person name="Brettin T.S."/>
            <person name="Bruce D."/>
            <person name="Delano S.F."/>
            <person name="Detter J.C."/>
            <person name="Gleasner C.D."/>
            <person name="Han C.S."/>
            <person name="Misra M."/>
            <person name="Reitenga K.G."/>
            <person name="Mikhailova N."/>
            <person name="Woyke T."/>
            <person name="Pitluck S."/>
            <person name="Nolan M."/>
            <person name="Land M.L."/>
            <person name="Saunders E."/>
            <person name="Tapia R."/>
            <person name="Lapidus A."/>
            <person name="Ivanova N."/>
            <person name="Hoff W.D."/>
        </authorList>
    </citation>
    <scope>NUCLEOTIDE SEQUENCE [LARGE SCALE GENOMIC DNA]</scope>
    <source>
        <strain evidence="2">DSM 244 / SL1</strain>
    </source>
</reference>
<dbReference type="KEGG" id="hha:Hhal_0621"/>
<gene>
    <name evidence="1" type="ordered locus">Hhal_0621</name>
</gene>
<protein>
    <submittedName>
        <fullName evidence="1">Uncharacterized protein</fullName>
    </submittedName>
</protein>
<dbReference type="OrthoDB" id="5793609at2"/>
<evidence type="ECO:0000313" key="1">
    <source>
        <dbReference type="EMBL" id="ABM61406.1"/>
    </source>
</evidence>
<dbReference type="STRING" id="349124.Hhal_0621"/>
<accession>A1WUP4</accession>
<dbReference type="AlphaFoldDB" id="A1WUP4"/>
<dbReference type="HOGENOM" id="CLU_1015010_0_0_6"/>
<name>A1WUP4_HALHL</name>
<keyword evidence="2" id="KW-1185">Reference proteome</keyword>